<evidence type="ECO:0000259" key="5">
    <source>
        <dbReference type="PROSITE" id="PS51755"/>
    </source>
</evidence>
<feature type="domain" description="OmpR/PhoB-type" evidence="5">
    <location>
        <begin position="2"/>
        <end position="100"/>
    </location>
</feature>
<dbReference type="PANTHER" id="PTHR36842">
    <property type="entry name" value="PROTEIN TOLB HOMOLOG"/>
    <property type="match status" value="1"/>
</dbReference>
<dbReference type="InterPro" id="IPR036388">
    <property type="entry name" value="WH-like_DNA-bd_sf"/>
</dbReference>
<organism evidence="6 7">
    <name type="scientific">Bowmanella dokdonensis</name>
    <dbReference type="NCBI Taxonomy" id="751969"/>
    <lineage>
        <taxon>Bacteria</taxon>
        <taxon>Pseudomonadati</taxon>
        <taxon>Pseudomonadota</taxon>
        <taxon>Gammaproteobacteria</taxon>
        <taxon>Alteromonadales</taxon>
        <taxon>Alteromonadaceae</taxon>
        <taxon>Bowmanella</taxon>
    </lineage>
</organism>
<dbReference type="PROSITE" id="PS51755">
    <property type="entry name" value="OMPR_PHOB"/>
    <property type="match status" value="1"/>
</dbReference>
<dbReference type="Gene3D" id="2.120.10.30">
    <property type="entry name" value="TolB, C-terminal domain"/>
    <property type="match status" value="2"/>
</dbReference>
<feature type="DNA-binding region" description="OmpR/PhoB-type" evidence="3">
    <location>
        <begin position="2"/>
        <end position="100"/>
    </location>
</feature>
<evidence type="ECO:0000256" key="3">
    <source>
        <dbReference type="PROSITE-ProRule" id="PRU01091"/>
    </source>
</evidence>
<dbReference type="InterPro" id="IPR011042">
    <property type="entry name" value="6-blade_b-propeller_TolB-like"/>
</dbReference>
<dbReference type="SMART" id="SM00862">
    <property type="entry name" value="Trans_reg_C"/>
    <property type="match status" value="1"/>
</dbReference>
<keyword evidence="4" id="KW-0472">Membrane</keyword>
<sequence length="687" mass="76723">MAQHFWVNNYFVDISRNQIRHQQQATQLPPKALKVLEVLASRAGDVVSLDELMELVWGKSVVGPNTLQRAIAQLRKAFGDDSKQQAFIKTHAKKGYSLEANVRWEESKTQPLQADSAPAATKPKANKGVWIVAVVVILAVGALWAGKKPQSELYDQLTPLTASDEQEFNASYSPDGKYLVFNRYVGQCISHLWAKDLTNNQEVRLSDAPGHYDGLAWSADGSSIALVLQSSCEDANEQVQQCWQLQTLDFAQAWKGEANSLIRFDCEQTPTTHPLWLNDGRIALLQYSDANHKHPALIIHDARSEQVTKVPMDHGGQLYSLAYSRAKDIFASTSTVEGNNHILRTFTTDGQILSEATIKRLPQHSVYRDFPITFSPDGEHFLTEVGGQIFRLSPNGDLELLHTAGFSGLSNAVYHPNQTKIAATQGSKDFDVGFLTTLQGMADVEVFSRSTEVDINSQFQPGGNLISFASYRSGDSQLWITDGETTYQLTRFEDGMRGLLYSWAPSGEALAVNANNKVVMVNLDGRHQSIDSPIAVNVLMPWTNPDYLLVTANQSDKDQLFSIDVNTGATTDLKLKDVMWAAYTDDNRIIYSDNQKHFWLWSQAKKEPLTALQGKLYGKRAVLKDGHLYGLDRDNQLWRYELATDKFETIAQVHKDVIYISDVKSDQMLATKFIGGRRELVELSVSD</sequence>
<dbReference type="Pfam" id="PF07676">
    <property type="entry name" value="PD40"/>
    <property type="match status" value="1"/>
</dbReference>
<dbReference type="EMBL" id="JAFKCV010000007">
    <property type="protein sequence ID" value="MBN7826144.1"/>
    <property type="molecule type" value="Genomic_DNA"/>
</dbReference>
<feature type="transmembrane region" description="Helical" evidence="4">
    <location>
        <begin position="128"/>
        <end position="146"/>
    </location>
</feature>
<dbReference type="Proteomes" id="UP000664654">
    <property type="component" value="Unassembled WGS sequence"/>
</dbReference>
<dbReference type="RefSeq" id="WP_206574260.1">
    <property type="nucleotide sequence ID" value="NZ_JAFKCV010000007.1"/>
</dbReference>
<proteinExistence type="inferred from homology"/>
<keyword evidence="4" id="KW-1133">Transmembrane helix</keyword>
<dbReference type="GO" id="GO:0006355">
    <property type="term" value="P:regulation of DNA-templated transcription"/>
    <property type="evidence" value="ECO:0007669"/>
    <property type="project" value="InterPro"/>
</dbReference>
<evidence type="ECO:0000313" key="7">
    <source>
        <dbReference type="Proteomes" id="UP000664654"/>
    </source>
</evidence>
<dbReference type="Gene3D" id="1.10.10.10">
    <property type="entry name" value="Winged helix-like DNA-binding domain superfamily/Winged helix DNA-binding domain"/>
    <property type="match status" value="1"/>
</dbReference>
<dbReference type="AlphaFoldDB" id="A0A939DNP9"/>
<dbReference type="InterPro" id="IPR001867">
    <property type="entry name" value="OmpR/PhoB-type_DNA-bd"/>
</dbReference>
<protein>
    <submittedName>
        <fullName evidence="6">Winged helix-turn-helix domain-containing protein</fullName>
    </submittedName>
</protein>
<comment type="caution">
    <text evidence="6">The sequence shown here is derived from an EMBL/GenBank/DDBJ whole genome shotgun (WGS) entry which is preliminary data.</text>
</comment>
<dbReference type="SUPFAM" id="SSF46894">
    <property type="entry name" value="C-terminal effector domain of the bipartite response regulators"/>
    <property type="match status" value="1"/>
</dbReference>
<dbReference type="GO" id="GO:0000160">
    <property type="term" value="P:phosphorelay signal transduction system"/>
    <property type="evidence" value="ECO:0007669"/>
    <property type="project" value="InterPro"/>
</dbReference>
<gene>
    <name evidence="6" type="ORF">J0A66_12985</name>
</gene>
<evidence type="ECO:0000313" key="6">
    <source>
        <dbReference type="EMBL" id="MBN7826144.1"/>
    </source>
</evidence>
<evidence type="ECO:0000256" key="2">
    <source>
        <dbReference type="ARBA" id="ARBA00023125"/>
    </source>
</evidence>
<accession>A0A939DNP9</accession>
<evidence type="ECO:0000256" key="1">
    <source>
        <dbReference type="ARBA" id="ARBA00009820"/>
    </source>
</evidence>
<keyword evidence="7" id="KW-1185">Reference proteome</keyword>
<dbReference type="InterPro" id="IPR016032">
    <property type="entry name" value="Sig_transdc_resp-reg_C-effctor"/>
</dbReference>
<dbReference type="Pfam" id="PF00486">
    <property type="entry name" value="Trans_reg_C"/>
    <property type="match status" value="1"/>
</dbReference>
<keyword evidence="2 3" id="KW-0238">DNA-binding</keyword>
<reference evidence="6" key="1">
    <citation type="submission" date="2021-03" db="EMBL/GenBank/DDBJ databases">
        <title>novel species isolated from a fishpond in China.</title>
        <authorList>
            <person name="Lu H."/>
            <person name="Cai Z."/>
        </authorList>
    </citation>
    <scope>NUCLEOTIDE SEQUENCE</scope>
    <source>
        <strain evidence="6">JCM 30855</strain>
    </source>
</reference>
<name>A0A939DNP9_9ALTE</name>
<comment type="similarity">
    <text evidence="1">Belongs to the TolB family.</text>
</comment>
<dbReference type="SUPFAM" id="SSF82171">
    <property type="entry name" value="DPP6 N-terminal domain-like"/>
    <property type="match status" value="2"/>
</dbReference>
<dbReference type="CDD" id="cd00383">
    <property type="entry name" value="trans_reg_C"/>
    <property type="match status" value="1"/>
</dbReference>
<dbReference type="InterPro" id="IPR011659">
    <property type="entry name" value="WD40"/>
</dbReference>
<evidence type="ECO:0000256" key="4">
    <source>
        <dbReference type="SAM" id="Phobius"/>
    </source>
</evidence>
<keyword evidence="4" id="KW-0812">Transmembrane</keyword>
<dbReference type="PANTHER" id="PTHR36842:SF1">
    <property type="entry name" value="PROTEIN TOLB"/>
    <property type="match status" value="1"/>
</dbReference>
<dbReference type="GO" id="GO:0003677">
    <property type="term" value="F:DNA binding"/>
    <property type="evidence" value="ECO:0007669"/>
    <property type="project" value="UniProtKB-UniRule"/>
</dbReference>